<accession>A0A1M6DWD5</accession>
<organism evidence="1 2">
    <name type="scientific">Vibrio aerogenes CECT 7868</name>
    <dbReference type="NCBI Taxonomy" id="1216006"/>
    <lineage>
        <taxon>Bacteria</taxon>
        <taxon>Pseudomonadati</taxon>
        <taxon>Pseudomonadota</taxon>
        <taxon>Gammaproteobacteria</taxon>
        <taxon>Vibrionales</taxon>
        <taxon>Vibrionaceae</taxon>
        <taxon>Vibrio</taxon>
    </lineage>
</organism>
<protein>
    <submittedName>
        <fullName evidence="1">Uncharacterized protein</fullName>
    </submittedName>
</protein>
<dbReference type="Proteomes" id="UP000184608">
    <property type="component" value="Unassembled WGS sequence"/>
</dbReference>
<name>A0A1M6DWD5_9VIBR</name>
<dbReference type="AlphaFoldDB" id="A0A1M6DWD5"/>
<evidence type="ECO:0000313" key="2">
    <source>
        <dbReference type="Proteomes" id="UP000184608"/>
    </source>
</evidence>
<sequence length="78" mass="8750">MMKRSSSTYRLQMIKEVAMKKQDATAAASPDPMADYIHQLLTEKPATKKSQDTNLSFSGKHFDEQAGGWISDQWGLKS</sequence>
<evidence type="ECO:0000313" key="1">
    <source>
        <dbReference type="EMBL" id="SHI77512.1"/>
    </source>
</evidence>
<dbReference type="EMBL" id="FQXZ01000046">
    <property type="protein sequence ID" value="SHI77512.1"/>
    <property type="molecule type" value="Genomic_DNA"/>
</dbReference>
<gene>
    <name evidence="1" type="ORF">VA7868_04335</name>
</gene>
<keyword evidence="2" id="KW-1185">Reference proteome</keyword>
<reference evidence="1 2" key="1">
    <citation type="submission" date="2016-11" db="EMBL/GenBank/DDBJ databases">
        <authorList>
            <person name="Jaros S."/>
            <person name="Januszkiewicz K."/>
            <person name="Wedrychowicz H."/>
        </authorList>
    </citation>
    <scope>NUCLEOTIDE SEQUENCE [LARGE SCALE GENOMIC DNA]</scope>
    <source>
        <strain evidence="1 2">CECT 7868</strain>
    </source>
</reference>
<proteinExistence type="predicted"/>